<dbReference type="HOGENOM" id="CLU_019028_0_0_1"/>
<evidence type="ECO:0000259" key="3">
    <source>
        <dbReference type="Pfam" id="PF21953"/>
    </source>
</evidence>
<dbReference type="JaponicusDB" id="SJAG_02582">
    <property type="gene designation" value="efn3"/>
</dbReference>
<feature type="domain" description="Calcineurin-like phosphoesterase" evidence="2">
    <location>
        <begin position="48"/>
        <end position="272"/>
    </location>
</feature>
<dbReference type="CDD" id="cd07407">
    <property type="entry name" value="MPP_YHR202W_N"/>
    <property type="match status" value="1"/>
</dbReference>
<feature type="chain" id="PRO_5002847196" evidence="1">
    <location>
        <begin position="21"/>
        <end position="638"/>
    </location>
</feature>
<reference evidence="4 6" key="1">
    <citation type="journal article" date="2011" name="Science">
        <title>Comparative functional genomics of the fission yeasts.</title>
        <authorList>
            <person name="Rhind N."/>
            <person name="Chen Z."/>
            <person name="Yassour M."/>
            <person name="Thompson D.A."/>
            <person name="Haas B.J."/>
            <person name="Habib N."/>
            <person name="Wapinski I."/>
            <person name="Roy S."/>
            <person name="Lin M.F."/>
            <person name="Heiman D.I."/>
            <person name="Young S.K."/>
            <person name="Furuya K."/>
            <person name="Guo Y."/>
            <person name="Pidoux A."/>
            <person name="Chen H.M."/>
            <person name="Robbertse B."/>
            <person name="Goldberg J.M."/>
            <person name="Aoki K."/>
            <person name="Bayne E.H."/>
            <person name="Berlin A.M."/>
            <person name="Desjardins C.A."/>
            <person name="Dobbs E."/>
            <person name="Dukaj L."/>
            <person name="Fan L."/>
            <person name="FitzGerald M.G."/>
            <person name="French C."/>
            <person name="Gujja S."/>
            <person name="Hansen K."/>
            <person name="Keifenheim D."/>
            <person name="Levin J.Z."/>
            <person name="Mosher R.A."/>
            <person name="Mueller C.A."/>
            <person name="Pfiffner J."/>
            <person name="Priest M."/>
            <person name="Russ C."/>
            <person name="Smialowska A."/>
            <person name="Swoboda P."/>
            <person name="Sykes S.M."/>
            <person name="Vaughn M."/>
            <person name="Vengrova S."/>
            <person name="Yoder R."/>
            <person name="Zeng Q."/>
            <person name="Allshire R."/>
            <person name="Baulcombe D."/>
            <person name="Birren B.W."/>
            <person name="Brown W."/>
            <person name="Ekwall K."/>
            <person name="Kellis M."/>
            <person name="Leatherwood J."/>
            <person name="Levin H."/>
            <person name="Margalit H."/>
            <person name="Martienssen R."/>
            <person name="Nieduszynski C.A."/>
            <person name="Spatafora J.W."/>
            <person name="Friedman N."/>
            <person name="Dalgaard J.Z."/>
            <person name="Baumann P."/>
            <person name="Niki H."/>
            <person name="Regev A."/>
            <person name="Nusbaum C."/>
        </authorList>
    </citation>
    <scope>NUCLEOTIDE SEQUENCE [LARGE SCALE GENOMIC DNA]</scope>
    <source>
        <strain evidence="6">yFS275 / FY16936</strain>
    </source>
</reference>
<dbReference type="OrthoDB" id="7722975at2759"/>
<dbReference type="GO" id="GO:0046872">
    <property type="term" value="F:metal ion binding"/>
    <property type="evidence" value="ECO:0007669"/>
    <property type="project" value="InterPro"/>
</dbReference>
<keyword evidence="6" id="KW-1185">Reference proteome</keyword>
<dbReference type="VEuPathDB" id="FungiDB:SJAG_02582"/>
<dbReference type="Pfam" id="PF00149">
    <property type="entry name" value="Metallophos"/>
    <property type="match status" value="1"/>
</dbReference>
<dbReference type="eggNOG" id="KOG4419">
    <property type="taxonomic scope" value="Eukaryota"/>
</dbReference>
<sequence>MLPFILQGFFTFQLFIQCTSLYVPQQQILDVSDCSNSSIRPLELGQLNILHTTDIHGWLAGHRNDPRYDADFGDFLSFVKHVREIAEQQGVDLLLVDTGDLHDGTGLSDLSNPPGSLTNKLFSSVPYDLLVAGNHELYVPKVALDTYLNFVPLWQGRYLASNVQVWNETLSTYVPFGERFYFFQTKHSLNVLALGFVQPFSGVAENIRVQSMFDVFQESWWHEIENIKNVDVIILLLHIPVRQSLDTKLLHAHLRQIFPHVPIQILGGHSHVRDFTIYDSSSTALQSGRYCETLGWMTLDGLNGTTAAKRFAGRPISLDAPRESLPGLPDPNNGVTFFRKYIDWSRQGFEWHINALRVDSDVGFHSFMYKEYTDNQFDTPEGSALKKQINSYRASLNLTQILGYAPKSFAATSVPPNSSRSIYYFYQNHVLPEIVVNPERSSVPRLIAINSGAIRGGLQQGPFTNDELFQVSPFRQNTFVYIKDIPSSVVKNLVFALEDSGYLSESEMMNVKPDSFSFASLKVHNSLPIRPGYTTDDAFGVCGDDTPHMSLPFYKAPNYLCSEVYLNKTADALPESDFPMDVVTVNFVVPRITPILNHLLSDKVIDNNDWQPYFYRDDGRHTLTDLLLLYAEKHRWTH</sequence>
<dbReference type="Proteomes" id="UP000001744">
    <property type="component" value="Unassembled WGS sequence"/>
</dbReference>
<evidence type="ECO:0000259" key="2">
    <source>
        <dbReference type="Pfam" id="PF00149"/>
    </source>
</evidence>
<dbReference type="GO" id="GO:0000166">
    <property type="term" value="F:nucleotide binding"/>
    <property type="evidence" value="ECO:0007669"/>
    <property type="project" value="InterPro"/>
</dbReference>
<dbReference type="InterPro" id="IPR041823">
    <property type="entry name" value="YHR202W_N"/>
</dbReference>
<dbReference type="STRING" id="402676.B6K0M4"/>
<dbReference type="InterPro" id="IPR053828">
    <property type="entry name" value="Nucleosidase_C"/>
</dbReference>
<dbReference type="SUPFAM" id="SSF56300">
    <property type="entry name" value="Metallo-dependent phosphatases"/>
    <property type="match status" value="1"/>
</dbReference>
<dbReference type="PANTHER" id="PTHR11575">
    <property type="entry name" value="5'-NUCLEOTIDASE-RELATED"/>
    <property type="match status" value="1"/>
</dbReference>
<organism evidence="4 6">
    <name type="scientific">Schizosaccharomyces japonicus (strain yFS275 / FY16936)</name>
    <name type="common">Fission yeast</name>
    <dbReference type="NCBI Taxonomy" id="402676"/>
    <lineage>
        <taxon>Eukaryota</taxon>
        <taxon>Fungi</taxon>
        <taxon>Dikarya</taxon>
        <taxon>Ascomycota</taxon>
        <taxon>Taphrinomycotina</taxon>
        <taxon>Schizosaccharomycetes</taxon>
        <taxon>Schizosaccharomycetales</taxon>
        <taxon>Schizosaccharomycetaceae</taxon>
        <taxon>Schizosaccharomyces</taxon>
    </lineage>
</organism>
<feature type="signal peptide" evidence="1">
    <location>
        <begin position="1"/>
        <end position="20"/>
    </location>
</feature>
<dbReference type="PROSITE" id="PS00785">
    <property type="entry name" value="5_NUCLEOTIDASE_1"/>
    <property type="match status" value="1"/>
</dbReference>
<dbReference type="InterPro" id="IPR014485">
    <property type="entry name" value="Pesterase_C1039"/>
</dbReference>
<evidence type="ECO:0000313" key="5">
    <source>
        <dbReference type="JaponicusDB" id="SJAG_02582"/>
    </source>
</evidence>
<dbReference type="Gene3D" id="3.60.21.10">
    <property type="match status" value="1"/>
</dbReference>
<dbReference type="SUPFAM" id="SSF55816">
    <property type="entry name" value="5'-nucleotidase (syn. UDP-sugar hydrolase), C-terminal domain"/>
    <property type="match status" value="1"/>
</dbReference>
<name>B6K0M4_SCHJY</name>
<keyword evidence="1" id="KW-0732">Signal</keyword>
<dbReference type="InterPro" id="IPR006146">
    <property type="entry name" value="5'-Nucleotdase_CS"/>
</dbReference>
<dbReference type="InterPro" id="IPR004843">
    <property type="entry name" value="Calcineurin-like_PHP"/>
</dbReference>
<dbReference type="OMA" id="GQVNILH"/>
<dbReference type="GO" id="GO:0009166">
    <property type="term" value="P:nucleotide catabolic process"/>
    <property type="evidence" value="ECO:0007669"/>
    <property type="project" value="InterPro"/>
</dbReference>
<evidence type="ECO:0000256" key="1">
    <source>
        <dbReference type="SAM" id="SignalP"/>
    </source>
</evidence>
<proteinExistence type="predicted"/>
<evidence type="ECO:0000313" key="4">
    <source>
        <dbReference type="EMBL" id="EEB07495.1"/>
    </source>
</evidence>
<dbReference type="EMBL" id="KE651166">
    <property type="protein sequence ID" value="EEB07495.1"/>
    <property type="molecule type" value="Genomic_DNA"/>
</dbReference>
<dbReference type="Pfam" id="PF21953">
    <property type="entry name" value="NadN_nucleosid_C"/>
    <property type="match status" value="1"/>
</dbReference>
<dbReference type="InterPro" id="IPR036907">
    <property type="entry name" value="5'-Nucleotdase_C_sf"/>
</dbReference>
<dbReference type="AlphaFoldDB" id="B6K0M4"/>
<dbReference type="InterPro" id="IPR006179">
    <property type="entry name" value="5_nucleotidase/apyrase"/>
</dbReference>
<protein>
    <submittedName>
        <fullName evidence="4">Phosphoprotein phosphatase</fullName>
    </submittedName>
</protein>
<feature type="domain" description="Putative 5'-nucleotidase C-terminal" evidence="3">
    <location>
        <begin position="409"/>
        <end position="592"/>
    </location>
</feature>
<dbReference type="Gene3D" id="3.90.780.10">
    <property type="entry name" value="5'-Nucleotidase, C-terminal domain"/>
    <property type="match status" value="1"/>
</dbReference>
<dbReference type="GO" id="GO:0005829">
    <property type="term" value="C:cytosol"/>
    <property type="evidence" value="ECO:0000318"/>
    <property type="project" value="GO_Central"/>
</dbReference>
<dbReference type="GO" id="GO:0016788">
    <property type="term" value="F:hydrolase activity, acting on ester bonds"/>
    <property type="evidence" value="ECO:0007669"/>
    <property type="project" value="InterPro"/>
</dbReference>
<dbReference type="GeneID" id="7051209"/>
<gene>
    <name evidence="5" type="primary">efn3</name>
    <name evidence="4" type="ORF">SJAG_02582</name>
</gene>
<dbReference type="RefSeq" id="XP_002173788.1">
    <property type="nucleotide sequence ID" value="XM_002173752.2"/>
</dbReference>
<evidence type="ECO:0000313" key="6">
    <source>
        <dbReference type="Proteomes" id="UP000001744"/>
    </source>
</evidence>
<dbReference type="InterPro" id="IPR029052">
    <property type="entry name" value="Metallo-depent_PP-like"/>
</dbReference>
<dbReference type="PANTHER" id="PTHR11575:SF22">
    <property type="entry name" value="ADL392WP"/>
    <property type="match status" value="1"/>
</dbReference>
<accession>B6K0M4</accession>
<dbReference type="PIRSF" id="PIRSF017316">
    <property type="entry name" value="Pesterase_C1039"/>
    <property type="match status" value="1"/>
</dbReference>